<feature type="region of interest" description="Disordered" evidence="8">
    <location>
        <begin position="1"/>
        <end position="22"/>
    </location>
</feature>
<evidence type="ECO:0000256" key="9">
    <source>
        <dbReference type="SAM" id="Phobius"/>
    </source>
</evidence>
<dbReference type="Pfam" id="PF02080">
    <property type="entry name" value="TrkA_C"/>
    <property type="match status" value="1"/>
</dbReference>
<feature type="transmembrane region" description="Helical" evidence="9">
    <location>
        <begin position="423"/>
        <end position="442"/>
    </location>
</feature>
<dbReference type="GO" id="GO:0006813">
    <property type="term" value="P:potassium ion transport"/>
    <property type="evidence" value="ECO:0007669"/>
    <property type="project" value="InterPro"/>
</dbReference>
<keyword evidence="3" id="KW-0813">Transport</keyword>
<keyword evidence="5 9" id="KW-0812">Transmembrane</keyword>
<dbReference type="SUPFAM" id="SSF116726">
    <property type="entry name" value="TrkA C-terminal domain-like"/>
    <property type="match status" value="1"/>
</dbReference>
<dbReference type="KEGG" id="atq:GH723_07570"/>
<evidence type="ECO:0000313" key="12">
    <source>
        <dbReference type="Proteomes" id="UP000334019"/>
    </source>
</evidence>
<evidence type="ECO:0000256" key="7">
    <source>
        <dbReference type="ARBA" id="ARBA00023136"/>
    </source>
</evidence>
<dbReference type="InterPro" id="IPR050144">
    <property type="entry name" value="AAE_transporter"/>
</dbReference>
<reference evidence="11 12" key="1">
    <citation type="submission" date="2019-11" db="EMBL/GenBank/DDBJ databases">
        <authorList>
            <person name="He Y."/>
        </authorList>
    </citation>
    <scope>NUCLEOTIDE SEQUENCE [LARGE SCALE GENOMIC DNA]</scope>
    <source>
        <strain evidence="11 12">SCSIO 58843</strain>
    </source>
</reference>
<protein>
    <submittedName>
        <fullName evidence="11">Transporter</fullName>
    </submittedName>
</protein>
<feature type="compositionally biased region" description="Low complexity" evidence="8">
    <location>
        <begin position="1"/>
        <end position="13"/>
    </location>
</feature>
<dbReference type="Pfam" id="PF06826">
    <property type="entry name" value="Asp-Al_Ex"/>
    <property type="match status" value="2"/>
</dbReference>
<dbReference type="InterPro" id="IPR006037">
    <property type="entry name" value="RCK_C"/>
</dbReference>
<keyword evidence="4" id="KW-1003">Cell membrane</keyword>
<dbReference type="NCBIfam" id="TIGR01625">
    <property type="entry name" value="YidE_YbjL_dupl"/>
    <property type="match status" value="1"/>
</dbReference>
<evidence type="ECO:0000256" key="4">
    <source>
        <dbReference type="ARBA" id="ARBA00022475"/>
    </source>
</evidence>
<accession>A0A5Q2RDM6</accession>
<dbReference type="Proteomes" id="UP000334019">
    <property type="component" value="Chromosome"/>
</dbReference>
<dbReference type="InterPro" id="IPR036721">
    <property type="entry name" value="RCK_C_sf"/>
</dbReference>
<dbReference type="EMBL" id="CP045851">
    <property type="protein sequence ID" value="QGG94978.1"/>
    <property type="molecule type" value="Genomic_DNA"/>
</dbReference>
<gene>
    <name evidence="11" type="ORF">GH723_07570</name>
</gene>
<dbReference type="PROSITE" id="PS51202">
    <property type="entry name" value="RCK_C"/>
    <property type="match status" value="1"/>
</dbReference>
<dbReference type="AlphaFoldDB" id="A0A5Q2RDM6"/>
<comment type="similarity">
    <text evidence="2">Belongs to the AAE transporter (TC 2.A.81) family.</text>
</comment>
<evidence type="ECO:0000256" key="6">
    <source>
        <dbReference type="ARBA" id="ARBA00022989"/>
    </source>
</evidence>
<evidence type="ECO:0000256" key="2">
    <source>
        <dbReference type="ARBA" id="ARBA00009854"/>
    </source>
</evidence>
<feature type="domain" description="RCK C-terminal" evidence="10">
    <location>
        <begin position="304"/>
        <end position="388"/>
    </location>
</feature>
<dbReference type="GO" id="GO:0008324">
    <property type="term" value="F:monoatomic cation transmembrane transporter activity"/>
    <property type="evidence" value="ECO:0007669"/>
    <property type="project" value="InterPro"/>
</dbReference>
<organism evidence="11 12">
    <name type="scientific">Actinomarinicola tropica</name>
    <dbReference type="NCBI Taxonomy" id="2789776"/>
    <lineage>
        <taxon>Bacteria</taxon>
        <taxon>Bacillati</taxon>
        <taxon>Actinomycetota</taxon>
        <taxon>Acidimicrobiia</taxon>
        <taxon>Acidimicrobiales</taxon>
        <taxon>Iamiaceae</taxon>
        <taxon>Actinomarinicola</taxon>
    </lineage>
</organism>
<keyword evidence="7 9" id="KW-0472">Membrane</keyword>
<feature type="transmembrane region" description="Helical" evidence="9">
    <location>
        <begin position="549"/>
        <end position="570"/>
    </location>
</feature>
<feature type="transmembrane region" description="Helical" evidence="9">
    <location>
        <begin position="63"/>
        <end position="86"/>
    </location>
</feature>
<evidence type="ECO:0000256" key="5">
    <source>
        <dbReference type="ARBA" id="ARBA00022692"/>
    </source>
</evidence>
<evidence type="ECO:0000259" key="10">
    <source>
        <dbReference type="PROSITE" id="PS51202"/>
    </source>
</evidence>
<comment type="subcellular location">
    <subcellularLocation>
        <location evidence="1">Cell membrane</location>
        <topology evidence="1">Multi-pass membrane protein</topology>
    </subcellularLocation>
</comment>
<keyword evidence="12" id="KW-1185">Reference proteome</keyword>
<dbReference type="PANTHER" id="PTHR30445:SF3">
    <property type="entry name" value="TRANSPORT PROTEIN YIDE-RELATED"/>
    <property type="match status" value="1"/>
</dbReference>
<feature type="transmembrane region" description="Helical" evidence="9">
    <location>
        <begin position="491"/>
        <end position="510"/>
    </location>
</feature>
<feature type="transmembrane region" description="Helical" evidence="9">
    <location>
        <begin position="106"/>
        <end position="128"/>
    </location>
</feature>
<evidence type="ECO:0000256" key="3">
    <source>
        <dbReference type="ARBA" id="ARBA00022448"/>
    </source>
</evidence>
<dbReference type="GO" id="GO:0005886">
    <property type="term" value="C:plasma membrane"/>
    <property type="evidence" value="ECO:0007669"/>
    <property type="project" value="UniProtKB-SubCell"/>
</dbReference>
<dbReference type="PANTHER" id="PTHR30445">
    <property type="entry name" value="K(+)_H(+) ANTIPORTER SUBUNIT KHTT"/>
    <property type="match status" value="1"/>
</dbReference>
<keyword evidence="6 9" id="KW-1133">Transmembrane helix</keyword>
<evidence type="ECO:0000256" key="8">
    <source>
        <dbReference type="SAM" id="MobiDB-lite"/>
    </source>
</evidence>
<sequence length="571" mass="58295">MRTDAQIATTRATAARRRRGDPPGARWIVTRSSVTPVHTVGSRRSAPVTGGGAVVDLLADNPVLLLALVVGAGGLLGALRVAGFSLGPAAALFVGLAASAYDERLVVPPVVLTIGLVFFTYLVGLDAGPSLRVAADRRSLAAGAVVAVVVTTAAGAAWAGGELLDLAPGGRAGLFAGATTNTPALAAATEQLRPGDPSATVGYSLTYPLGVVVMLVAAQLTLRRHRPDAGPGAVVAWTLRVDRDEVPSLGELRERIPGVAFGRVRIGGRIHIGSDDVRPRRGDLVVAIGHDEQLRALVLALGPRADIHLPLDRRTLDYRRIAVSDRRATGRSIGSLDLVGRFGAVITRVRRGDADLVADPALVLRPGDRVRVVASRDRLDEVAAFLGDSERGLAEVDGATLGIGIGLGLLVGEIPLPLPGGDLRLGAAGGPLVVGLLLGALGRTGRVTWTLPYGVGAVLRQFGALLFFATVGTTSGAAFADEVASLSGVEVVALGAATTVVVAAGGWLAARVAGMAPPGAAGLLAGLQTQPAVLAFADDRTRGDDRVNLGYAMVFPVAMIAKILAAQLLAG</sequence>
<dbReference type="InterPro" id="IPR006512">
    <property type="entry name" value="YidE_YbjL"/>
</dbReference>
<proteinExistence type="inferred from homology"/>
<dbReference type="Gene3D" id="3.30.70.1450">
    <property type="entry name" value="Regulator of K+ conductance, C-terminal domain"/>
    <property type="match status" value="1"/>
</dbReference>
<evidence type="ECO:0000313" key="11">
    <source>
        <dbReference type="EMBL" id="QGG94978.1"/>
    </source>
</evidence>
<name>A0A5Q2RDM6_9ACTN</name>
<feature type="transmembrane region" description="Helical" evidence="9">
    <location>
        <begin position="140"/>
        <end position="159"/>
    </location>
</feature>
<evidence type="ECO:0000256" key="1">
    <source>
        <dbReference type="ARBA" id="ARBA00004651"/>
    </source>
</evidence>